<reference evidence="10" key="2">
    <citation type="submission" date="2023-01" db="EMBL/GenBank/DDBJ databases">
        <title>Draft genome sequence of Maritalea porphyrae strain NBRC 107169.</title>
        <authorList>
            <person name="Sun Q."/>
            <person name="Mori K."/>
        </authorList>
    </citation>
    <scope>NUCLEOTIDE SEQUENCE</scope>
    <source>
        <strain evidence="10">NBRC 107169</strain>
    </source>
</reference>
<feature type="active site" evidence="3">
    <location>
        <position position="7"/>
    </location>
</feature>
<dbReference type="Pfam" id="PF03705">
    <property type="entry name" value="CheR_N"/>
    <property type="match status" value="1"/>
</dbReference>
<proteinExistence type="predicted"/>
<dbReference type="PANTHER" id="PTHR24422">
    <property type="entry name" value="CHEMOTAXIS PROTEIN METHYLTRANSFERASE"/>
    <property type="match status" value="1"/>
</dbReference>
<dbReference type="SMART" id="SM00065">
    <property type="entry name" value="GAF"/>
    <property type="match status" value="1"/>
</dbReference>
<feature type="active site" evidence="3">
    <location>
        <position position="126"/>
    </location>
</feature>
<feature type="domain" description="PAS" evidence="6">
    <location>
        <begin position="1272"/>
        <end position="1342"/>
    </location>
</feature>
<dbReference type="InterPro" id="IPR003594">
    <property type="entry name" value="HATPase_dom"/>
</dbReference>
<evidence type="ECO:0000259" key="7">
    <source>
        <dbReference type="PROSITE" id="PS50113"/>
    </source>
</evidence>
<dbReference type="InterPro" id="IPR029063">
    <property type="entry name" value="SAM-dependent_MTases_sf"/>
</dbReference>
<dbReference type="PROSITE" id="PS50113">
    <property type="entry name" value="PAC"/>
    <property type="match status" value="2"/>
</dbReference>
<accession>A0ABQ5UQX9</accession>
<dbReference type="SMART" id="SM00388">
    <property type="entry name" value="HisKA"/>
    <property type="match status" value="1"/>
</dbReference>
<dbReference type="CDD" id="cd00130">
    <property type="entry name" value="PAS"/>
    <property type="match status" value="4"/>
</dbReference>
<dbReference type="PROSITE" id="PS50122">
    <property type="entry name" value="CHEB"/>
    <property type="match status" value="1"/>
</dbReference>
<dbReference type="PROSITE" id="PS50109">
    <property type="entry name" value="HIS_KIN"/>
    <property type="match status" value="1"/>
</dbReference>
<dbReference type="PRINTS" id="PR00996">
    <property type="entry name" value="CHERMTFRASE"/>
</dbReference>
<dbReference type="Pfam" id="PF01739">
    <property type="entry name" value="CheR"/>
    <property type="match status" value="1"/>
</dbReference>
<keyword evidence="3" id="KW-0145">Chemotaxis</keyword>
<dbReference type="InterPro" id="IPR003018">
    <property type="entry name" value="GAF"/>
</dbReference>
<dbReference type="InterPro" id="IPR003661">
    <property type="entry name" value="HisK_dim/P_dom"/>
</dbReference>
<feature type="coiled-coil region" evidence="4">
    <location>
        <begin position="1384"/>
        <end position="1411"/>
    </location>
</feature>
<dbReference type="EMBL" id="BSNI01000002">
    <property type="protein sequence ID" value="GLQ17491.1"/>
    <property type="molecule type" value="Genomic_DNA"/>
</dbReference>
<dbReference type="SUPFAM" id="SSF55785">
    <property type="entry name" value="PYP-like sensor domain (PAS domain)"/>
    <property type="match status" value="4"/>
</dbReference>
<dbReference type="InterPro" id="IPR013656">
    <property type="entry name" value="PAS_4"/>
</dbReference>
<dbReference type="Gene3D" id="1.10.287.130">
    <property type="match status" value="1"/>
</dbReference>
<keyword evidence="11" id="KW-1185">Reference proteome</keyword>
<evidence type="ECO:0000259" key="9">
    <source>
        <dbReference type="PROSITE" id="PS50123"/>
    </source>
</evidence>
<feature type="domain" description="PAS" evidence="6">
    <location>
        <begin position="842"/>
        <end position="888"/>
    </location>
</feature>
<dbReference type="SUPFAM" id="SSF47757">
    <property type="entry name" value="Chemotaxis receptor methyltransferase CheR, N-terminal domain"/>
    <property type="match status" value="1"/>
</dbReference>
<dbReference type="SMART" id="SM00086">
    <property type="entry name" value="PAC"/>
    <property type="match status" value="1"/>
</dbReference>
<comment type="catalytic activity">
    <reaction evidence="1">
        <text>ATP + protein L-histidine = ADP + protein N-phospho-L-histidine.</text>
        <dbReference type="EC" id="2.7.13.3"/>
    </reaction>
</comment>
<dbReference type="InterPro" id="IPR000780">
    <property type="entry name" value="CheR_MeTrfase"/>
</dbReference>
<dbReference type="SUPFAM" id="SSF53335">
    <property type="entry name" value="S-adenosyl-L-methionine-dependent methyltransferases"/>
    <property type="match status" value="1"/>
</dbReference>
<dbReference type="SUPFAM" id="SSF55781">
    <property type="entry name" value="GAF domain-like"/>
    <property type="match status" value="1"/>
</dbReference>
<dbReference type="InterPro" id="IPR050903">
    <property type="entry name" value="Bact_Chemotaxis_MeTrfase"/>
</dbReference>
<dbReference type="SMART" id="SM00387">
    <property type="entry name" value="HATPase_c"/>
    <property type="match status" value="1"/>
</dbReference>
<evidence type="ECO:0000259" key="6">
    <source>
        <dbReference type="PROSITE" id="PS50112"/>
    </source>
</evidence>
<feature type="domain" description="Histidine kinase" evidence="5">
    <location>
        <begin position="1414"/>
        <end position="1625"/>
    </location>
</feature>
<evidence type="ECO:0000256" key="2">
    <source>
        <dbReference type="ARBA" id="ARBA00012438"/>
    </source>
</evidence>
<dbReference type="Pfam" id="PF13426">
    <property type="entry name" value="PAS_9"/>
    <property type="match status" value="2"/>
</dbReference>
<dbReference type="SUPFAM" id="SSF55874">
    <property type="entry name" value="ATPase domain of HSP90 chaperone/DNA topoisomerase II/histidine kinase"/>
    <property type="match status" value="1"/>
</dbReference>
<dbReference type="Proteomes" id="UP001161405">
    <property type="component" value="Unassembled WGS sequence"/>
</dbReference>
<dbReference type="CDD" id="cd00082">
    <property type="entry name" value="HisKA"/>
    <property type="match status" value="1"/>
</dbReference>
<keyword evidence="4" id="KW-0175">Coiled coil</keyword>
<gene>
    <name evidence="10" type="ORF">GCM10007879_17400</name>
</gene>
<reference evidence="10" key="1">
    <citation type="journal article" date="2014" name="Int. J. Syst. Evol. Microbiol.">
        <title>Complete genome of a new Firmicutes species belonging to the dominant human colonic microbiota ('Ruminococcus bicirculans') reveals two chromosomes and a selective capacity to utilize plant glucans.</title>
        <authorList>
            <consortium name="NISC Comparative Sequencing Program"/>
            <person name="Wegmann U."/>
            <person name="Louis P."/>
            <person name="Goesmann A."/>
            <person name="Henrissat B."/>
            <person name="Duncan S.H."/>
            <person name="Flint H.J."/>
        </authorList>
    </citation>
    <scope>NUCLEOTIDE SEQUENCE</scope>
    <source>
        <strain evidence="10">NBRC 107169</strain>
    </source>
</reference>
<feature type="domain" description="PAS" evidence="6">
    <location>
        <begin position="1139"/>
        <end position="1218"/>
    </location>
</feature>
<feature type="domain" description="PAC" evidence="7">
    <location>
        <begin position="1208"/>
        <end position="1264"/>
    </location>
</feature>
<evidence type="ECO:0000259" key="8">
    <source>
        <dbReference type="PROSITE" id="PS50122"/>
    </source>
</evidence>
<dbReference type="InterPro" id="IPR005467">
    <property type="entry name" value="His_kinase_dom"/>
</dbReference>
<feature type="domain" description="CheB-type methylesterase" evidence="8">
    <location>
        <begin position="1"/>
        <end position="184"/>
    </location>
</feature>
<dbReference type="Pfam" id="PF01339">
    <property type="entry name" value="CheB_methylest"/>
    <property type="match status" value="1"/>
</dbReference>
<dbReference type="InterPro" id="IPR000014">
    <property type="entry name" value="PAS"/>
</dbReference>
<dbReference type="Pfam" id="PF00512">
    <property type="entry name" value="HisKA"/>
    <property type="match status" value="1"/>
</dbReference>
<dbReference type="Gene3D" id="3.40.50.150">
    <property type="entry name" value="Vaccinia Virus protein VP39"/>
    <property type="match status" value="1"/>
</dbReference>
<name>A0ABQ5UQX9_9HYPH</name>
<dbReference type="InterPro" id="IPR022642">
    <property type="entry name" value="CheR_C"/>
</dbReference>
<dbReference type="PROSITE" id="PS50112">
    <property type="entry name" value="PAS"/>
    <property type="match status" value="3"/>
</dbReference>
<feature type="active site" evidence="3">
    <location>
        <position position="34"/>
    </location>
</feature>
<feature type="domain" description="CheR-type methyltransferase" evidence="9">
    <location>
        <begin position="205"/>
        <end position="460"/>
    </location>
</feature>
<dbReference type="EC" id="2.7.13.3" evidence="2"/>
<evidence type="ECO:0000259" key="5">
    <source>
        <dbReference type="PROSITE" id="PS50109"/>
    </source>
</evidence>
<comment type="caution">
    <text evidence="10">The sequence shown here is derived from an EMBL/GenBank/DDBJ whole genome shotgun (WGS) entry which is preliminary data.</text>
</comment>
<feature type="coiled-coil region" evidence="4">
    <location>
        <begin position="1252"/>
        <end position="1282"/>
    </location>
</feature>
<dbReference type="Pfam" id="PF02518">
    <property type="entry name" value="HATPase_c"/>
    <property type="match status" value="1"/>
</dbReference>
<dbReference type="Pfam" id="PF08448">
    <property type="entry name" value="PAS_4"/>
    <property type="match status" value="1"/>
</dbReference>
<dbReference type="PANTHER" id="PTHR24422:SF27">
    <property type="entry name" value="PROTEIN-GLUTAMATE O-METHYLTRANSFERASE"/>
    <property type="match status" value="1"/>
</dbReference>
<evidence type="ECO:0000313" key="10">
    <source>
        <dbReference type="EMBL" id="GLQ17491.1"/>
    </source>
</evidence>
<dbReference type="InterPro" id="IPR029016">
    <property type="entry name" value="GAF-like_dom_sf"/>
</dbReference>
<dbReference type="CDD" id="cd16434">
    <property type="entry name" value="CheB-CheR_fusion"/>
    <property type="match status" value="1"/>
</dbReference>
<dbReference type="Pfam" id="PF13596">
    <property type="entry name" value="PAS_10"/>
    <property type="match status" value="1"/>
</dbReference>
<feature type="coiled-coil region" evidence="4">
    <location>
        <begin position="642"/>
        <end position="704"/>
    </location>
</feature>
<evidence type="ECO:0000256" key="4">
    <source>
        <dbReference type="SAM" id="Coils"/>
    </source>
</evidence>
<evidence type="ECO:0000256" key="3">
    <source>
        <dbReference type="PROSITE-ProRule" id="PRU00050"/>
    </source>
</evidence>
<dbReference type="SMART" id="SM00138">
    <property type="entry name" value="MeTrc"/>
    <property type="match status" value="1"/>
</dbReference>
<evidence type="ECO:0000313" key="11">
    <source>
        <dbReference type="Proteomes" id="UP001161405"/>
    </source>
</evidence>
<sequence>MVVIGASAGGLAPFEEFFGAVPIDSGLAFVIVQHLSPDFESSMDELLARHTKMQIRKVEDGMAIEENHVYLNRPHVHMDIKNGHFVVKPLDQFESPYLPINSFFEVAAREYGPQSIGVILSGTGSDGTKGCASIRAAGGGVFVQTPNSAKFEGMPNSVISAGLADIVTTPDDLPKQVIRFARNGTFAPQDGQGAGNPVLSSIFGLLRDRYGTDFEQYKYTTVARRIRRRAELCNINELSRYYLHLNEDRNELDALYNDLLIEVTSFFRDEKAFKALKTKVVPELVKKMAPDYQVRIWVPGCASGEEAYSIAILLAEAARKNKRDLNAKIIATDIHSRSLDVATEGVYSGESVAKISKGIIGRYFVPISESRYQVVSDIRRLVTFSPHSLLSDPPFTRMDLVSCRNVLIYLNDKAQQRAIFMFHFALRHKGFLFLGTSETPGKLADEFTAIDERARVFQKLRDVRLLEPEILTNALGMASASNGELKKLESRRSARAPNPNIEERRLIDSALQDIVKKYAPPGYLITTDGRIVHIFRDAAELLTLQTGNFTDKIAELLPRELGQIVEAGLERFKLSKSGTYSRKAVYGPKGGEAHTYFVTISRAGNPVGEHSYLLLTIEKSEVKPTDRQKNKNIKTANREELIDNLHRRTEELERDLASTEENLQTTIEELETSNEELQATNEELMASNEELQSTNEELHSVNEELFTVSSEHQRKIDELVELTNDMDNLLEGTEIGTIFLDSEFSIRRFTPAASETFNLLDGDIGRPINHLTHKFQFGELQELLKESRDKKRRIELEVEVDQIPYLLRILPYTTSGSGVDGIVITTINIKDLKEAQESVKKQAQYYASILSDITEYIIRWDKADGIVTYCNEKFAKLQGMSVDEIIGEHVSKTLSKKKFVTGYGGKDEQQHELDEIISGLKPNQTLPLTAVRRRENGKTEFRRLTVRSIADKSGKVVAYQATGRDATLEVNHQTALRKLMDVEMLSDGDYAERAEQFLACGLEYLGLDHALITQFGRNDVRQKYYVGSEPDAYGNNQAVSEDDILCSLVRRTNDIVAYSNLSKTDKVDHPAVAKFGVKCYLGCPVSVAGKQYGTIGFFSTKKARARKFTETELSYIRILAGWIGASLERANQFRAVRRSENILQHIFDGVTSAVWYKDDKNNILRANKTAAMWMGKTVEEIEGRNTADLLPDLSDRYFQEDLQAINSGKPLLDIIEHFDLPDGNDAWVKVDKVPFTDSETGEQTIVVVATDITELKTNEKRLIELNEELDQQKERYQSLYHKTPVMMHTLTPEATIIDVSDYWLKSLGYSRKKVIGRKIGEFQTPESAEHAAKNVIPTLEKNKTVENIQYQFVRKNGEIIDVELSGYLGETGREKQLLGVLVDVTERNRARQGLEDKNKELEQANEGLNQFAYVASHDLQEPLRKIRQFSELLVTSKKEYLDEEGRYFIDVVSQSARRMSNLIQDLLHLSKTNNTELNLAKENLNTVVQTILDELAVRIQEESAQIKVGKLPTIECDRILVEQLFRNIISNAIKYRSKDRPPVVKISAKKSKSGFVITISDNGVGFDERFKQKMFQPFTRIHSTAQYDGSGIGLAICAAVCDRHNWSISANGEVNKGATFKIVVS</sequence>
<dbReference type="Gene3D" id="3.40.50.180">
    <property type="entry name" value="Methylesterase CheB, C-terminal domain"/>
    <property type="match status" value="1"/>
</dbReference>
<evidence type="ECO:0000256" key="1">
    <source>
        <dbReference type="ARBA" id="ARBA00000085"/>
    </source>
</evidence>
<dbReference type="Gene3D" id="3.30.450.40">
    <property type="match status" value="1"/>
</dbReference>
<dbReference type="InterPro" id="IPR036890">
    <property type="entry name" value="HATPase_C_sf"/>
</dbReference>
<dbReference type="InterPro" id="IPR022641">
    <property type="entry name" value="CheR_N"/>
</dbReference>
<dbReference type="PROSITE" id="PS50123">
    <property type="entry name" value="CHER"/>
    <property type="match status" value="1"/>
</dbReference>
<organism evidence="10 11">
    <name type="scientific">Maritalea porphyrae</name>
    <dbReference type="NCBI Taxonomy" id="880732"/>
    <lineage>
        <taxon>Bacteria</taxon>
        <taxon>Pseudomonadati</taxon>
        <taxon>Pseudomonadota</taxon>
        <taxon>Alphaproteobacteria</taxon>
        <taxon>Hyphomicrobiales</taxon>
        <taxon>Devosiaceae</taxon>
        <taxon>Maritalea</taxon>
    </lineage>
</organism>
<dbReference type="RefSeq" id="WP_284363682.1">
    <property type="nucleotide sequence ID" value="NZ_BSNI01000002.1"/>
</dbReference>
<dbReference type="InterPro" id="IPR001610">
    <property type="entry name" value="PAC"/>
</dbReference>
<protein>
    <recommendedName>
        <fullName evidence="2">histidine kinase</fullName>
        <ecNumber evidence="2">2.7.13.3</ecNumber>
    </recommendedName>
</protein>
<dbReference type="NCBIfam" id="TIGR00229">
    <property type="entry name" value="sensory_box"/>
    <property type="match status" value="3"/>
</dbReference>
<dbReference type="SUPFAM" id="SSF47384">
    <property type="entry name" value="Homodimeric domain of signal transducing histidine kinase"/>
    <property type="match status" value="1"/>
</dbReference>
<keyword evidence="3" id="KW-0378">Hydrolase</keyword>
<dbReference type="InterPro" id="IPR036097">
    <property type="entry name" value="HisK_dim/P_sf"/>
</dbReference>
<dbReference type="SMART" id="SM00091">
    <property type="entry name" value="PAS"/>
    <property type="match status" value="4"/>
</dbReference>
<dbReference type="SUPFAM" id="SSF52738">
    <property type="entry name" value="Methylesterase CheB, C-terminal domain"/>
    <property type="match status" value="1"/>
</dbReference>
<dbReference type="InterPro" id="IPR000673">
    <property type="entry name" value="Sig_transdc_resp-reg_Me-estase"/>
</dbReference>
<dbReference type="Gene3D" id="3.30.450.20">
    <property type="entry name" value="PAS domain"/>
    <property type="match status" value="4"/>
</dbReference>
<dbReference type="InterPro" id="IPR035965">
    <property type="entry name" value="PAS-like_dom_sf"/>
</dbReference>
<dbReference type="Gene3D" id="3.30.565.10">
    <property type="entry name" value="Histidine kinase-like ATPase, C-terminal domain"/>
    <property type="match status" value="1"/>
</dbReference>
<feature type="domain" description="PAC" evidence="7">
    <location>
        <begin position="1346"/>
        <end position="1396"/>
    </location>
</feature>
<dbReference type="InterPro" id="IPR035909">
    <property type="entry name" value="CheB_C"/>
</dbReference>
<dbReference type="InterPro" id="IPR000700">
    <property type="entry name" value="PAS-assoc_C"/>
</dbReference>